<organism evidence="2 3">
    <name type="scientific">Dendrothele bispora (strain CBS 962.96)</name>
    <dbReference type="NCBI Taxonomy" id="1314807"/>
    <lineage>
        <taxon>Eukaryota</taxon>
        <taxon>Fungi</taxon>
        <taxon>Dikarya</taxon>
        <taxon>Basidiomycota</taxon>
        <taxon>Agaricomycotina</taxon>
        <taxon>Agaricomycetes</taxon>
        <taxon>Agaricomycetidae</taxon>
        <taxon>Agaricales</taxon>
        <taxon>Agaricales incertae sedis</taxon>
        <taxon>Dendrothele</taxon>
    </lineage>
</organism>
<feature type="compositionally biased region" description="Polar residues" evidence="1">
    <location>
        <begin position="113"/>
        <end position="144"/>
    </location>
</feature>
<feature type="non-terminal residue" evidence="2">
    <location>
        <position position="646"/>
    </location>
</feature>
<evidence type="ECO:0000256" key="1">
    <source>
        <dbReference type="SAM" id="MobiDB-lite"/>
    </source>
</evidence>
<feature type="compositionally biased region" description="Basic residues" evidence="1">
    <location>
        <begin position="53"/>
        <end position="67"/>
    </location>
</feature>
<name>A0A4S8MH54_DENBC</name>
<keyword evidence="3" id="KW-1185">Reference proteome</keyword>
<dbReference type="Proteomes" id="UP000297245">
    <property type="component" value="Unassembled WGS sequence"/>
</dbReference>
<dbReference type="OrthoDB" id="3363479at2759"/>
<sequence>MQHPKVEDSMLFDTVQALHRNKRHQEDSDQEDETPQYKNPVLRTPRKGERGQSNRKHVTKDAKRRRIPASISDPPKLLQSLNRPTKKKRKRSSQSPSASPESRPYRKTRKFSPRTSKIALSTLDTSLTLPETVSHSHSTHSPQSKSHHPKTKKQKVQGPAPFDHSETERWFELGWSRTTEMPKFFDEMVFCSAMISPLMTTAFPHIRCRPFMLEWNTSDREPPLEFHGAEENTIPIYRVTYMCRGNCDDVPEEWEDTDNSDSGINNNKSKQPIVKVEHKKRGRNRKKCANEVRLHVEVYSNDLSKAWVYQYSSHNEAHDSNLDMSQFLRQMILMYASIANMTAGRIKRQIPHDLERFNIPKYRHPTSKQINNMVANVRRRERLINDPLLAIGIFAEHNPDKIFSYVYDTSMPSVKFQVGIKNDYCIQNMLLYARKNGLGLDSSYRNKNENRAPVTFLVTVDKNQRMLPGPVFVSGDVREYTLTLFLREVRSLVEDMAQQIVEDPSCIDQAHHPHHEQLIREAQAILDEGGWSPLFFMIDKSYAEHGAILSVWPNMVIRLCQFHVIQAILRWQTENGAPEPGRPRLKRTAKYLLLWSFRRLQRARDEKSWENELQIFIERLKHIVPASSFSAVLNYFETNWFSETWH</sequence>
<accession>A0A4S8MH54</accession>
<feature type="compositionally biased region" description="Low complexity" evidence="1">
    <location>
        <begin position="93"/>
        <end position="102"/>
    </location>
</feature>
<dbReference type="AlphaFoldDB" id="A0A4S8MH54"/>
<proteinExistence type="predicted"/>
<feature type="compositionally biased region" description="Basic residues" evidence="1">
    <location>
        <begin position="145"/>
        <end position="155"/>
    </location>
</feature>
<dbReference type="EMBL" id="ML179082">
    <property type="protein sequence ID" value="THV02008.1"/>
    <property type="molecule type" value="Genomic_DNA"/>
</dbReference>
<evidence type="ECO:0008006" key="4">
    <source>
        <dbReference type="Google" id="ProtNLM"/>
    </source>
</evidence>
<evidence type="ECO:0000313" key="3">
    <source>
        <dbReference type="Proteomes" id="UP000297245"/>
    </source>
</evidence>
<reference evidence="2 3" key="1">
    <citation type="journal article" date="2019" name="Nat. Ecol. Evol.">
        <title>Megaphylogeny resolves global patterns of mushroom evolution.</title>
        <authorList>
            <person name="Varga T."/>
            <person name="Krizsan K."/>
            <person name="Foldi C."/>
            <person name="Dima B."/>
            <person name="Sanchez-Garcia M."/>
            <person name="Sanchez-Ramirez S."/>
            <person name="Szollosi G.J."/>
            <person name="Szarkandi J.G."/>
            <person name="Papp V."/>
            <person name="Albert L."/>
            <person name="Andreopoulos W."/>
            <person name="Angelini C."/>
            <person name="Antonin V."/>
            <person name="Barry K.W."/>
            <person name="Bougher N.L."/>
            <person name="Buchanan P."/>
            <person name="Buyck B."/>
            <person name="Bense V."/>
            <person name="Catcheside P."/>
            <person name="Chovatia M."/>
            <person name="Cooper J."/>
            <person name="Damon W."/>
            <person name="Desjardin D."/>
            <person name="Finy P."/>
            <person name="Geml J."/>
            <person name="Haridas S."/>
            <person name="Hughes K."/>
            <person name="Justo A."/>
            <person name="Karasinski D."/>
            <person name="Kautmanova I."/>
            <person name="Kiss B."/>
            <person name="Kocsube S."/>
            <person name="Kotiranta H."/>
            <person name="LaButti K.M."/>
            <person name="Lechner B.E."/>
            <person name="Liimatainen K."/>
            <person name="Lipzen A."/>
            <person name="Lukacs Z."/>
            <person name="Mihaltcheva S."/>
            <person name="Morgado L.N."/>
            <person name="Niskanen T."/>
            <person name="Noordeloos M.E."/>
            <person name="Ohm R.A."/>
            <person name="Ortiz-Santana B."/>
            <person name="Ovrebo C."/>
            <person name="Racz N."/>
            <person name="Riley R."/>
            <person name="Savchenko A."/>
            <person name="Shiryaev A."/>
            <person name="Soop K."/>
            <person name="Spirin V."/>
            <person name="Szebenyi C."/>
            <person name="Tomsovsky M."/>
            <person name="Tulloss R.E."/>
            <person name="Uehling J."/>
            <person name="Grigoriev I.V."/>
            <person name="Vagvolgyi C."/>
            <person name="Papp T."/>
            <person name="Martin F.M."/>
            <person name="Miettinen O."/>
            <person name="Hibbett D.S."/>
            <person name="Nagy L.G."/>
        </authorList>
    </citation>
    <scope>NUCLEOTIDE SEQUENCE [LARGE SCALE GENOMIC DNA]</scope>
    <source>
        <strain evidence="2 3">CBS 962.96</strain>
    </source>
</reference>
<evidence type="ECO:0000313" key="2">
    <source>
        <dbReference type="EMBL" id="THV02008.1"/>
    </source>
</evidence>
<gene>
    <name evidence="2" type="ORF">K435DRAFT_792949</name>
</gene>
<feature type="region of interest" description="Disordered" evidence="1">
    <location>
        <begin position="1"/>
        <end position="164"/>
    </location>
</feature>
<protein>
    <recommendedName>
        <fullName evidence="4">MULE transposase domain-containing protein</fullName>
    </recommendedName>
</protein>